<dbReference type="EMBL" id="PVFR01000060">
    <property type="protein sequence ID" value="PRE44933.1"/>
    <property type="molecule type" value="Genomic_DNA"/>
</dbReference>
<evidence type="ECO:0000313" key="2">
    <source>
        <dbReference type="EMBL" id="PRE44933.1"/>
    </source>
</evidence>
<name>A0A2S9LR10_9BURK</name>
<sequence>MLGVGFVIGGREEIAVRMERIDAQAAAHPASRTQPAESAARTGRDWLESRKALRGAVPRRPMHYLPPEFAREGVRLLWGH</sequence>
<evidence type="ECO:0000313" key="5">
    <source>
        <dbReference type="Proteomes" id="UP000238982"/>
    </source>
</evidence>
<dbReference type="EMBL" id="PVGH01000017">
    <property type="protein sequence ID" value="PRF65783.1"/>
    <property type="molecule type" value="Genomic_DNA"/>
</dbReference>
<feature type="region of interest" description="Disordered" evidence="1">
    <location>
        <begin position="25"/>
        <end position="45"/>
    </location>
</feature>
<comment type="caution">
    <text evidence="3">The sequence shown here is derived from an EMBL/GenBank/DDBJ whole genome shotgun (WGS) entry which is preliminary data.</text>
</comment>
<dbReference type="AlphaFoldDB" id="A0A2S9LR10"/>
<organism evidence="3 5">
    <name type="scientific">Burkholderia multivorans</name>
    <dbReference type="NCBI Taxonomy" id="87883"/>
    <lineage>
        <taxon>Bacteria</taxon>
        <taxon>Pseudomonadati</taxon>
        <taxon>Pseudomonadota</taxon>
        <taxon>Betaproteobacteria</taxon>
        <taxon>Burkholderiales</taxon>
        <taxon>Burkholderiaceae</taxon>
        <taxon>Burkholderia</taxon>
        <taxon>Burkholderia cepacia complex</taxon>
    </lineage>
</organism>
<reference evidence="2 4" key="1">
    <citation type="submission" date="2018-03" db="EMBL/GenBank/DDBJ databases">
        <authorList>
            <person name="Nguyen K."/>
            <person name="Fouts D."/>
            <person name="Sutton G."/>
        </authorList>
    </citation>
    <scope>NUCLEOTIDE SEQUENCE [LARGE SCALE GENOMIC DNA]</scope>
    <source>
        <strain evidence="2 4">AU14328</strain>
    </source>
</reference>
<gene>
    <name evidence="2" type="ORF">C6P99_20540</name>
    <name evidence="3" type="ORF">C6Q15_03010</name>
</gene>
<accession>A0A2S9LR10</accession>
<dbReference type="Proteomes" id="UP000238982">
    <property type="component" value="Unassembled WGS sequence"/>
</dbReference>
<protein>
    <submittedName>
        <fullName evidence="3">Uncharacterized protein</fullName>
    </submittedName>
</protein>
<dbReference type="Proteomes" id="UP000237811">
    <property type="component" value="Unassembled WGS sequence"/>
</dbReference>
<proteinExistence type="predicted"/>
<evidence type="ECO:0000256" key="1">
    <source>
        <dbReference type="SAM" id="MobiDB-lite"/>
    </source>
</evidence>
<evidence type="ECO:0000313" key="4">
    <source>
        <dbReference type="Proteomes" id="UP000237811"/>
    </source>
</evidence>
<evidence type="ECO:0000313" key="3">
    <source>
        <dbReference type="EMBL" id="PRF65783.1"/>
    </source>
</evidence>
<reference evidence="3 5" key="2">
    <citation type="submission" date="2018-03" db="EMBL/GenBank/DDBJ databases">
        <authorList>
            <person name="Keele B.F."/>
        </authorList>
    </citation>
    <scope>NUCLEOTIDE SEQUENCE [LARGE SCALE GENOMIC DNA]</scope>
    <source>
        <strain evidence="3 5">AU19729</strain>
    </source>
</reference>